<dbReference type="Pfam" id="PF13692">
    <property type="entry name" value="Glyco_trans_1_4"/>
    <property type="match status" value="1"/>
</dbReference>
<keyword evidence="3" id="KW-1185">Reference proteome</keyword>
<dbReference type="Gene3D" id="3.90.550.10">
    <property type="entry name" value="Spore Coat Polysaccharide Biosynthesis Protein SpsA, Chain A"/>
    <property type="match status" value="1"/>
</dbReference>
<dbReference type="InterPro" id="IPR001173">
    <property type="entry name" value="Glyco_trans_2-like"/>
</dbReference>
<name>A0A1W6MU00_9HYPH</name>
<evidence type="ECO:0000313" key="2">
    <source>
        <dbReference type="EMBL" id="ARN81093.1"/>
    </source>
</evidence>
<dbReference type="Pfam" id="PF00535">
    <property type="entry name" value="Glycos_transf_2"/>
    <property type="match status" value="1"/>
</dbReference>
<feature type="domain" description="Glycosyltransferase 2-like" evidence="1">
    <location>
        <begin position="878"/>
        <end position="1013"/>
    </location>
</feature>
<organism evidence="2 3">
    <name type="scientific">Methylocystis bryophila</name>
    <dbReference type="NCBI Taxonomy" id="655015"/>
    <lineage>
        <taxon>Bacteria</taxon>
        <taxon>Pseudomonadati</taxon>
        <taxon>Pseudomonadota</taxon>
        <taxon>Alphaproteobacteria</taxon>
        <taxon>Hyphomicrobiales</taxon>
        <taxon>Methylocystaceae</taxon>
        <taxon>Methylocystis</taxon>
    </lineage>
</organism>
<dbReference type="EMBL" id="CP019948">
    <property type="protein sequence ID" value="ARN81093.1"/>
    <property type="molecule type" value="Genomic_DNA"/>
</dbReference>
<dbReference type="KEGG" id="mbry:B1812_08405"/>
<dbReference type="Gene3D" id="3.40.50.2000">
    <property type="entry name" value="Glycogen Phosphorylase B"/>
    <property type="match status" value="1"/>
</dbReference>
<reference evidence="2 3" key="1">
    <citation type="submission" date="2017-02" db="EMBL/GenBank/DDBJ databases">
        <authorList>
            <person name="Peterson S.W."/>
        </authorList>
    </citation>
    <scope>NUCLEOTIDE SEQUENCE [LARGE SCALE GENOMIC DNA]</scope>
    <source>
        <strain evidence="2 3">S285</strain>
    </source>
</reference>
<dbReference type="InterPro" id="IPR007739">
    <property type="entry name" value="RgpF"/>
</dbReference>
<dbReference type="Gene3D" id="3.40.50.11090">
    <property type="match status" value="1"/>
</dbReference>
<dbReference type="Proteomes" id="UP000193978">
    <property type="component" value="Chromosome"/>
</dbReference>
<dbReference type="InterPro" id="IPR029044">
    <property type="entry name" value="Nucleotide-diphossugar_trans"/>
</dbReference>
<dbReference type="CDD" id="cd00761">
    <property type="entry name" value="Glyco_tranf_GTA_type"/>
    <property type="match status" value="1"/>
</dbReference>
<dbReference type="PANTHER" id="PTHR43685">
    <property type="entry name" value="GLYCOSYLTRANSFERASE"/>
    <property type="match status" value="1"/>
</dbReference>
<evidence type="ECO:0000259" key="1">
    <source>
        <dbReference type="Pfam" id="PF00535"/>
    </source>
</evidence>
<dbReference type="SUPFAM" id="SSF53448">
    <property type="entry name" value="Nucleotide-diphospho-sugar transferases"/>
    <property type="match status" value="1"/>
</dbReference>
<sequence>MVRASGLFDETAYAAKYQVWGGAAAIEHYLSVGWKLGFDPSERFSTTAYLRLNPDVAAADINPLEHFLRHGRVEGRRIWDDGKPATAGLPAAAAQTASSPTPVISLEAEAGNLADVPITPDLRRMISSPYYLSHYQDVALSGVDPLDHYLSYGWREDRNPSENFDTAFYLSRHPELRAGHQAPLYHFRANGGEAGNLPTPEHRIVLDPFCGEASELRYWRDRSLKIGVHVHVFFPELIGELLIALANLPEHAKLRFTTIAEGDRRYVENFVAARKPRWDFDVVVVDRVGRDVGPLFQACADLWQTSDFMLHIHTKRSQHTHFGDAWRRYLLDQCLGMPELLDRVFGVFVEDPSVALVFPDNFFEIKKFVGLNGNEDTLSALCRALGYPNYNVRTLREFPAGSFAWFRSSAYAKLVEHLNGYDAFAPGESIEGTMAHVLERAFAAVPSAAGLKIRSFSTPRRPLLDYSSEAREFPVYLEPHTSRWLRDSPRISKNTQAPLAPRHPFYNAHSLNIHWIIPSFGVGAGGHMTIFRFVEQFERFGHRQTIWIQNPSNYRAPVDALKVIRENYRPIGDSVFVRFLPESLAQLSGDVLIATDCWTAYPVAAATKFKERFYFIQDYESLFHPAGAIQLTVERTYHFGFAALCAGPWLAKMASDHGMWSRAWYLAADEKFYFAASTPKWKRRNETTHIAFYARANTARRAVDLGLAAFEELAQMGYHFHVHFFGGEERLPAIGFEASYHGVVSPEELGDLYRRCDIGVVFSATNYSLIPLEMMACALPVVELDVDSIRAVFKDDELLMTEPTPPSVAKAIAQLIEKPEIRAALAAKGQAAAAKYKWEESARLAEVAIFECLQEKKFLPLDVAEICAPHLAKCRKASVFLPVKNGGAFFEKVVERILGQKTDFEFDFLVHDNGSTDGTVDLLKREAAKHSNFRFIEQPPHEFQHGRARNLGIRNTDGEYVAITTADALPADEFWLANLVAGFSKGPRVAGVTGRHRPHPNHGPFLERDMKNGFDNFRNLSDVYGFDVPLARHIYPGGQEWQMISLFYSDNNSCMSRAVWKVLPYPEIDWGEDMVWAWEALQLGFQKAYADDAIVYHSHEWDLRKSEEWYSIEGRFWMEHFGFDIAGDADAHLGQWNVRDRLFAIEHKVGANQLRRQLGLNVACLRGRAAGVAEAKHLEASGDEGVGRPRSPLVR</sequence>
<protein>
    <recommendedName>
        <fullName evidence="1">Glycosyltransferase 2-like domain-containing protein</fullName>
    </recommendedName>
</protein>
<dbReference type="Pfam" id="PF05045">
    <property type="entry name" value="RgpF"/>
    <property type="match status" value="1"/>
</dbReference>
<dbReference type="SUPFAM" id="SSF53756">
    <property type="entry name" value="UDP-Glycosyltransferase/glycogen phosphorylase"/>
    <property type="match status" value="1"/>
</dbReference>
<dbReference type="AlphaFoldDB" id="A0A1W6MU00"/>
<dbReference type="STRING" id="655015.B1812_08405"/>
<dbReference type="CDD" id="cd03801">
    <property type="entry name" value="GT4_PimA-like"/>
    <property type="match status" value="1"/>
</dbReference>
<accession>A0A1W6MU00</accession>
<proteinExistence type="predicted"/>
<gene>
    <name evidence="2" type="ORF">B1812_08405</name>
</gene>
<evidence type="ECO:0000313" key="3">
    <source>
        <dbReference type="Proteomes" id="UP000193978"/>
    </source>
</evidence>
<dbReference type="InterPro" id="IPR050834">
    <property type="entry name" value="Glycosyltransf_2"/>
</dbReference>
<dbReference type="PANTHER" id="PTHR43685:SF13">
    <property type="entry name" value="O ANTIGEN BIOSYNTHESIS RHAMNOSYLTRANSFERASE RFBN"/>
    <property type="match status" value="1"/>
</dbReference>
<dbReference type="GO" id="GO:0044010">
    <property type="term" value="P:single-species biofilm formation"/>
    <property type="evidence" value="ECO:0007669"/>
    <property type="project" value="TreeGrafter"/>
</dbReference>